<proteinExistence type="predicted"/>
<dbReference type="GO" id="GO:0034498">
    <property type="term" value="P:early endosome to Golgi transport"/>
    <property type="evidence" value="ECO:0007669"/>
    <property type="project" value="TreeGrafter"/>
</dbReference>
<dbReference type="InterPro" id="IPR056913">
    <property type="entry name" value="TRAPPC10/Trs130_N"/>
</dbReference>
<dbReference type="GO" id="GO:0006891">
    <property type="term" value="P:intra-Golgi vesicle-mediated transport"/>
    <property type="evidence" value="ECO:0007669"/>
    <property type="project" value="TreeGrafter"/>
</dbReference>
<dbReference type="Proteomes" id="UP000006352">
    <property type="component" value="Unassembled WGS sequence"/>
</dbReference>
<dbReference type="RefSeq" id="XP_012178627.1">
    <property type="nucleotide sequence ID" value="XM_012323237.1"/>
</dbReference>
<dbReference type="PANTHER" id="PTHR13251">
    <property type="entry name" value="EPILEPSY HOLOPROSENCEPHALY CANDIDATE 1/TMEM1"/>
    <property type="match status" value="1"/>
</dbReference>
<evidence type="ECO:0000313" key="3">
    <source>
        <dbReference type="EMBL" id="CCL99344.1"/>
    </source>
</evidence>
<dbReference type="OrthoDB" id="10256906at2759"/>
<keyword evidence="4" id="KW-1185">Reference proteome</keyword>
<reference evidence="3 4" key="1">
    <citation type="journal article" date="2012" name="Appl. Environ. Microbiol.">
        <title>Short-read sequencing for genomic analysis of the brown rot fungus Fibroporia radiculosa.</title>
        <authorList>
            <person name="Tang J.D."/>
            <person name="Perkins A.D."/>
            <person name="Sonstegard T.S."/>
            <person name="Schroeder S.G."/>
            <person name="Burgess S.C."/>
            <person name="Diehl S.V."/>
        </authorList>
    </citation>
    <scope>NUCLEOTIDE SEQUENCE [LARGE SCALE GENOMIC DNA]</scope>
    <source>
        <strain evidence="3 4">TFFH 294</strain>
    </source>
</reference>
<name>J4H123_9APHY</name>
<feature type="domain" description="TRAPPC10/Trs130 N-terminal" evidence="1">
    <location>
        <begin position="6"/>
        <end position="321"/>
    </location>
</feature>
<protein>
    <recommendedName>
        <fullName evidence="5">Trafficking protein particle complex subunit 10</fullName>
    </recommendedName>
</protein>
<dbReference type="Pfam" id="PF23274">
    <property type="entry name" value="DUF7077"/>
    <property type="match status" value="1"/>
</dbReference>
<gene>
    <name evidence="3" type="ORF">FIBRA_01362</name>
</gene>
<dbReference type="HOGENOM" id="CLU_004654_0_0_1"/>
<organism evidence="3 4">
    <name type="scientific">Fibroporia radiculosa</name>
    <dbReference type="NCBI Taxonomy" id="599839"/>
    <lineage>
        <taxon>Eukaryota</taxon>
        <taxon>Fungi</taxon>
        <taxon>Dikarya</taxon>
        <taxon>Basidiomycota</taxon>
        <taxon>Agaricomycotina</taxon>
        <taxon>Agaricomycetes</taxon>
        <taxon>Polyporales</taxon>
        <taxon>Fibroporiaceae</taxon>
        <taxon>Fibroporia</taxon>
    </lineage>
</organism>
<dbReference type="GO" id="GO:0005829">
    <property type="term" value="C:cytosol"/>
    <property type="evidence" value="ECO:0007669"/>
    <property type="project" value="GOC"/>
</dbReference>
<dbReference type="GeneID" id="24094255"/>
<dbReference type="InParanoid" id="J4H123"/>
<dbReference type="AlphaFoldDB" id="J4H123"/>
<sequence>MNSLNDHRVIVTYASAPGFLATDHWKQAYAALLCQFPLHSLHWKSTARNAIQNIQELDVKLVPLDSLRDTHTSQIPRTLLEKPLLNLFLAVCEDNETYKGSVRKQIRDWHASVTQRRNQEWLIIHLIRPEEKTAQGRIFQVKTSVLDNIKANFNVEKKDRCVQLVWSMEYDNPAAWAELINKMKEGILSAFDSSFTQREEEVKRSEGQRQMPGWNFCTFFILKESLAISLEGMSLYEEALQQYNELESSFFRVLREKNLSWFGAFISPGPTDDSASLLSVTKKTYRDLILANSISIFDFRVYLLARQCALLSKMGRVVEICRKTITFLTGFGRRLRELEDTLPMFFVESWTYSSALSVVETCDAWAGNASFSKISSARFSALKGELLELAQQQLDIIGTKVGHLPMRPPFSIVIPPPSPTMDKPSQERSTQKITRSDLITAIDNQESFYDLYIQLANRAIELYASAGRRKFALKLHGNLAALDVVRKRLPNAFETYKSLPAHYAPHGWTSLETFMRLQALSVHASTAKAKDEDWAHIVLDFFKAYVDDFGKELTMDLEDETTYISGLVSDLCNSVRELQPDLLYPDYPAFSVRVVDKVARLSNSEDGALLDVNVHNHLPCDFPVEEVVVTLVGAEGVQLTFSANTLPLVSGTTRLTLFCPSATAGAFAVQLSQLKLSGLVFEWVDANVSACLKGSKFKEAPKIVRIPKDLHAVDVRLRPPQCIELGAPAKLTVALHTGRNTISTATLRLSTPSGIQFRFAEAVLEPQGQVTLQTSKEAIKLSELDSDKIVKIELPHSDASSYHILRVNINLEYVATMQPALTRKLKFVRFVATSLPMTVNVEDFFRGSRLFTRFTLSTASHQHIRIQSAKLRPSEQDGDPVKITGCQSQKPAIVTITPAQSGRFVFQLDAARGQGKLG</sequence>
<dbReference type="STRING" id="599839.J4H123"/>
<evidence type="ECO:0008006" key="5">
    <source>
        <dbReference type="Google" id="ProtNLM"/>
    </source>
</evidence>
<dbReference type="EMBL" id="HE796928">
    <property type="protein sequence ID" value="CCL99344.1"/>
    <property type="molecule type" value="Genomic_DNA"/>
</dbReference>
<accession>J4H123</accession>
<dbReference type="Pfam" id="PF23036">
    <property type="entry name" value="TRAPPC10_1st"/>
    <property type="match status" value="1"/>
</dbReference>
<evidence type="ECO:0000313" key="4">
    <source>
        <dbReference type="Proteomes" id="UP000006352"/>
    </source>
</evidence>
<dbReference type="GO" id="GO:1990071">
    <property type="term" value="C:TRAPPII protein complex"/>
    <property type="evidence" value="ECO:0007669"/>
    <property type="project" value="InterPro"/>
</dbReference>
<dbReference type="PANTHER" id="PTHR13251:SF3">
    <property type="entry name" value="TRAFFICKING PROTEIN PARTICLE COMPLEX SUBUNIT 10"/>
    <property type="match status" value="1"/>
</dbReference>
<dbReference type="InterPro" id="IPR045126">
    <property type="entry name" value="TRAPPC10/Trs130"/>
</dbReference>
<dbReference type="InterPro" id="IPR055505">
    <property type="entry name" value="DUF7077"/>
</dbReference>
<feature type="domain" description="DUF7077" evidence="2">
    <location>
        <begin position="711"/>
        <end position="814"/>
    </location>
</feature>
<evidence type="ECO:0000259" key="1">
    <source>
        <dbReference type="Pfam" id="PF23036"/>
    </source>
</evidence>
<evidence type="ECO:0000259" key="2">
    <source>
        <dbReference type="Pfam" id="PF23274"/>
    </source>
</evidence>